<organism evidence="1 2">
    <name type="scientific">Mycolicibacterium canariasense</name>
    <name type="common">Mycobacterium canariasense</name>
    <dbReference type="NCBI Taxonomy" id="228230"/>
    <lineage>
        <taxon>Bacteria</taxon>
        <taxon>Bacillati</taxon>
        <taxon>Actinomycetota</taxon>
        <taxon>Actinomycetes</taxon>
        <taxon>Mycobacteriales</taxon>
        <taxon>Mycobacteriaceae</taxon>
        <taxon>Mycolicibacterium</taxon>
    </lineage>
</organism>
<accession>A0A100W7Z3</accession>
<dbReference type="GO" id="GO:0016853">
    <property type="term" value="F:isomerase activity"/>
    <property type="evidence" value="ECO:0007669"/>
    <property type="project" value="UniProtKB-KW"/>
</dbReference>
<evidence type="ECO:0000313" key="1">
    <source>
        <dbReference type="EMBL" id="GAS93216.1"/>
    </source>
</evidence>
<keyword evidence="1" id="KW-0413">Isomerase</keyword>
<reference evidence="2" key="1">
    <citation type="journal article" date="2016" name="Genome Announc.">
        <title>Draft Genome Sequences of Five Rapidly Growing Mycobacterium Species, M. thermoresistibile, M. fortuitum subsp. acetamidolyticum, M. canariasense, M. brisbanense, and M. novocastrense.</title>
        <authorList>
            <person name="Katahira K."/>
            <person name="Ogura Y."/>
            <person name="Gotoh Y."/>
            <person name="Hayashi T."/>
        </authorList>
    </citation>
    <scope>NUCLEOTIDE SEQUENCE [LARGE SCALE GENOMIC DNA]</scope>
    <source>
        <strain evidence="2">JCM15298</strain>
    </source>
</reference>
<dbReference type="AlphaFoldDB" id="A0A100W7Z3"/>
<dbReference type="Proteomes" id="UP000069443">
    <property type="component" value="Unassembled WGS sequence"/>
</dbReference>
<dbReference type="EMBL" id="BCSY01000008">
    <property type="protein sequence ID" value="GAS93216.1"/>
    <property type="molecule type" value="Genomic_DNA"/>
</dbReference>
<dbReference type="OrthoDB" id="4630480at2"/>
<name>A0A100W7Z3_MYCCR</name>
<reference evidence="2" key="2">
    <citation type="submission" date="2016-02" db="EMBL/GenBank/DDBJ databases">
        <title>Draft genome sequence of five rapidly growing Mycobacterium species.</title>
        <authorList>
            <person name="Katahira K."/>
            <person name="Gotou Y."/>
            <person name="Iida K."/>
            <person name="Ogura Y."/>
            <person name="Hayashi T."/>
        </authorList>
    </citation>
    <scope>NUCLEOTIDE SEQUENCE [LARGE SCALE GENOMIC DNA]</scope>
    <source>
        <strain evidence="2">JCM15298</strain>
    </source>
</reference>
<proteinExistence type="predicted"/>
<sequence length="85" mass="9478">MNEWKLQHTSGTQTTYARELSGLDRIYAYVDYDQWDDEEQPTHYRWSVQDGSCGKVLDSGFTDEGGLTAAQADADAAAAKLFPGR</sequence>
<evidence type="ECO:0000313" key="2">
    <source>
        <dbReference type="Proteomes" id="UP000069443"/>
    </source>
</evidence>
<dbReference type="RefSeq" id="WP_036376680.1">
    <property type="nucleotide sequence ID" value="NZ_BCSY01000008.1"/>
</dbReference>
<protein>
    <submittedName>
        <fullName evidence="1">Ribose-5-phosphate isomerase B</fullName>
    </submittedName>
</protein>
<comment type="caution">
    <text evidence="1">The sequence shown here is derived from an EMBL/GenBank/DDBJ whole genome shotgun (WGS) entry which is preliminary data.</text>
</comment>
<gene>
    <name evidence="1" type="ORF">RMCC_0182</name>
</gene>
<dbReference type="STRING" id="228230.RMCC_0182"/>
<keyword evidence="2" id="KW-1185">Reference proteome</keyword>